<evidence type="ECO:0000259" key="1">
    <source>
        <dbReference type="Pfam" id="PF25547"/>
    </source>
</evidence>
<reference evidence="3" key="1">
    <citation type="submission" date="2016-10" db="EMBL/GenBank/DDBJ databases">
        <authorList>
            <person name="Varghese N."/>
            <person name="Submissions S."/>
        </authorList>
    </citation>
    <scope>NUCLEOTIDE SEQUENCE [LARGE SCALE GENOMIC DNA]</scope>
    <source>
        <strain evidence="3">CGMCC 4.7047</strain>
    </source>
</reference>
<dbReference type="AlphaFoldDB" id="A0A1I6UUA4"/>
<gene>
    <name evidence="2" type="ORF">SAMN05444716_106188</name>
</gene>
<proteinExistence type="predicted"/>
<dbReference type="Pfam" id="PF25547">
    <property type="entry name" value="WXG100_2"/>
    <property type="match status" value="1"/>
</dbReference>
<accession>A0A1I6UUA4</accession>
<keyword evidence="3" id="KW-1185">Reference proteome</keyword>
<dbReference type="RefSeq" id="WP_093843744.1">
    <property type="nucleotide sequence ID" value="NZ_FPAB01000006.1"/>
</dbReference>
<dbReference type="EMBL" id="FPAB01000006">
    <property type="protein sequence ID" value="SFT04904.1"/>
    <property type="molecule type" value="Genomic_DNA"/>
</dbReference>
<dbReference type="SUPFAM" id="SSF140453">
    <property type="entry name" value="EsxAB dimer-like"/>
    <property type="match status" value="1"/>
</dbReference>
<dbReference type="Gene3D" id="1.10.287.1060">
    <property type="entry name" value="ESAT-6-like"/>
    <property type="match status" value="1"/>
</dbReference>
<evidence type="ECO:0000313" key="3">
    <source>
        <dbReference type="Proteomes" id="UP000198873"/>
    </source>
</evidence>
<dbReference type="InterPro" id="IPR057746">
    <property type="entry name" value="CpnT-like_N"/>
</dbReference>
<protein>
    <recommendedName>
        <fullName evidence="1">Outer membrane channel protein CpnT-like N-terminal domain-containing protein</fullName>
    </recommendedName>
</protein>
<sequence length="88" mass="9951">MSQEIDVLRERARDLRDLARDVDGLMTAARDYARDSMESWEGPNATDVRGDLDSWNTKCGEVAEALRQEATNCDNEADDLEEEQNEDG</sequence>
<name>A0A1I6UUA4_9ACTN</name>
<dbReference type="InterPro" id="IPR036689">
    <property type="entry name" value="ESAT-6-like_sf"/>
</dbReference>
<feature type="domain" description="Outer membrane channel protein CpnT-like N-terminal" evidence="1">
    <location>
        <begin position="6"/>
        <end position="84"/>
    </location>
</feature>
<evidence type="ECO:0000313" key="2">
    <source>
        <dbReference type="EMBL" id="SFT04904.1"/>
    </source>
</evidence>
<dbReference type="STRING" id="1176198.SAMN05444716_106188"/>
<organism evidence="2 3">
    <name type="scientific">Streptomyces harbinensis</name>
    <dbReference type="NCBI Taxonomy" id="1176198"/>
    <lineage>
        <taxon>Bacteria</taxon>
        <taxon>Bacillati</taxon>
        <taxon>Actinomycetota</taxon>
        <taxon>Actinomycetes</taxon>
        <taxon>Kitasatosporales</taxon>
        <taxon>Streptomycetaceae</taxon>
        <taxon>Streptomyces</taxon>
    </lineage>
</organism>
<dbReference type="Proteomes" id="UP000198873">
    <property type="component" value="Unassembled WGS sequence"/>
</dbReference>